<dbReference type="Proteomes" id="UP001295684">
    <property type="component" value="Unassembled WGS sequence"/>
</dbReference>
<evidence type="ECO:0000313" key="3">
    <source>
        <dbReference type="Proteomes" id="UP001295684"/>
    </source>
</evidence>
<protein>
    <submittedName>
        <fullName evidence="2">Uncharacterized protein</fullName>
    </submittedName>
</protein>
<comment type="caution">
    <text evidence="2">The sequence shown here is derived from an EMBL/GenBank/DDBJ whole genome shotgun (WGS) entry which is preliminary data.</text>
</comment>
<accession>A0AAD2D2B4</accession>
<keyword evidence="3" id="KW-1185">Reference proteome</keyword>
<feature type="region of interest" description="Disordered" evidence="1">
    <location>
        <begin position="82"/>
        <end position="121"/>
    </location>
</feature>
<sequence>MELEARVNTSEAEISKNAKRVNKCNDSLNCFKRNIQETQTLQEEIGNIKDQLLKKMRDSKALPDTRKQVTNSVKENIKRFTTKKGHWPSQEGKQITTLKDRSSLSKSVRGTKKIKPASTRNSIERADKTERAVKLSSNVKKLNRMLKNNFGNQMQESSRTMMKTSKEIIKIPNLNSFKPMNQDHTEENDSELSNQKDKNQHRSIHEKSQIRSAMVSHRRSVSINSNLIELERSRVGQKGNKNERFLNLNLDNFINTQPLITEINKGSPRTLVPIQVEYEDIHNISSTKHGEVSINTKGRKKLPLL</sequence>
<feature type="compositionally biased region" description="Basic and acidic residues" evidence="1">
    <location>
        <begin position="194"/>
        <end position="209"/>
    </location>
</feature>
<name>A0AAD2D2B4_EUPCR</name>
<evidence type="ECO:0000313" key="2">
    <source>
        <dbReference type="EMBL" id="CAI2377525.1"/>
    </source>
</evidence>
<dbReference type="EMBL" id="CAMPGE010019172">
    <property type="protein sequence ID" value="CAI2377525.1"/>
    <property type="molecule type" value="Genomic_DNA"/>
</dbReference>
<evidence type="ECO:0000256" key="1">
    <source>
        <dbReference type="SAM" id="MobiDB-lite"/>
    </source>
</evidence>
<proteinExistence type="predicted"/>
<dbReference type="AlphaFoldDB" id="A0AAD2D2B4"/>
<organism evidence="2 3">
    <name type="scientific">Euplotes crassus</name>
    <dbReference type="NCBI Taxonomy" id="5936"/>
    <lineage>
        <taxon>Eukaryota</taxon>
        <taxon>Sar</taxon>
        <taxon>Alveolata</taxon>
        <taxon>Ciliophora</taxon>
        <taxon>Intramacronucleata</taxon>
        <taxon>Spirotrichea</taxon>
        <taxon>Hypotrichia</taxon>
        <taxon>Euplotida</taxon>
        <taxon>Euplotidae</taxon>
        <taxon>Moneuplotes</taxon>
    </lineage>
</organism>
<gene>
    <name evidence="2" type="ORF">ECRASSUSDP1_LOCUS18911</name>
</gene>
<feature type="region of interest" description="Disordered" evidence="1">
    <location>
        <begin position="173"/>
        <end position="218"/>
    </location>
</feature>
<reference evidence="2" key="1">
    <citation type="submission" date="2023-07" db="EMBL/GenBank/DDBJ databases">
        <authorList>
            <consortium name="AG Swart"/>
            <person name="Singh M."/>
            <person name="Singh A."/>
            <person name="Seah K."/>
            <person name="Emmerich C."/>
        </authorList>
    </citation>
    <scope>NUCLEOTIDE SEQUENCE</scope>
    <source>
        <strain evidence="2">DP1</strain>
    </source>
</reference>